<comment type="caution">
    <text evidence="4">The sequence shown here is derived from an EMBL/GenBank/DDBJ whole genome shotgun (WGS) entry which is preliminary data.</text>
</comment>
<dbReference type="AlphaFoldDB" id="A0AAD6P2L2"/>
<evidence type="ECO:0000256" key="2">
    <source>
        <dbReference type="ARBA" id="ARBA00022614"/>
    </source>
</evidence>
<organism evidence="4 5">
    <name type="scientific">Salix udensis</name>
    <dbReference type="NCBI Taxonomy" id="889485"/>
    <lineage>
        <taxon>Eukaryota</taxon>
        <taxon>Viridiplantae</taxon>
        <taxon>Streptophyta</taxon>
        <taxon>Embryophyta</taxon>
        <taxon>Tracheophyta</taxon>
        <taxon>Spermatophyta</taxon>
        <taxon>Magnoliopsida</taxon>
        <taxon>eudicotyledons</taxon>
        <taxon>Gunneridae</taxon>
        <taxon>Pentapetalae</taxon>
        <taxon>rosids</taxon>
        <taxon>fabids</taxon>
        <taxon>Malpighiales</taxon>
        <taxon>Salicaceae</taxon>
        <taxon>Saliceae</taxon>
        <taxon>Salix</taxon>
    </lineage>
</organism>
<dbReference type="Gene3D" id="3.80.10.10">
    <property type="entry name" value="Ribonuclease Inhibitor"/>
    <property type="match status" value="1"/>
</dbReference>
<gene>
    <name evidence="4" type="ORF">OIU84_006897</name>
</gene>
<dbReference type="Proteomes" id="UP001162972">
    <property type="component" value="Chromosome 5"/>
</dbReference>
<dbReference type="InterPro" id="IPR032675">
    <property type="entry name" value="LRR_dom_sf"/>
</dbReference>
<accession>A0AAD6P2L2</accession>
<protein>
    <submittedName>
        <fullName evidence="4">Uncharacterized protein</fullName>
    </submittedName>
</protein>
<name>A0AAD6P2L2_9ROSI</name>
<dbReference type="PANTHER" id="PTHR48062">
    <property type="entry name" value="RECEPTOR-LIKE PROTEIN 14"/>
    <property type="match status" value="1"/>
</dbReference>
<evidence type="ECO:0000313" key="4">
    <source>
        <dbReference type="EMBL" id="KAJ6414164.1"/>
    </source>
</evidence>
<evidence type="ECO:0000256" key="1">
    <source>
        <dbReference type="ARBA" id="ARBA00009592"/>
    </source>
</evidence>
<keyword evidence="3" id="KW-0677">Repeat</keyword>
<dbReference type="PANTHER" id="PTHR48062:SF21">
    <property type="entry name" value="RECEPTOR-LIKE PROTEIN 12"/>
    <property type="match status" value="1"/>
</dbReference>
<evidence type="ECO:0000313" key="5">
    <source>
        <dbReference type="Proteomes" id="UP001162972"/>
    </source>
</evidence>
<keyword evidence="5" id="KW-1185">Reference proteome</keyword>
<reference evidence="4 5" key="1">
    <citation type="journal article" date="2023" name="Int. J. Mol. Sci.">
        <title>De Novo Assembly and Annotation of 11 Diverse Shrub Willow (Salix) Genomes Reveals Novel Gene Organization in Sex-Linked Regions.</title>
        <authorList>
            <person name="Hyden B."/>
            <person name="Feng K."/>
            <person name="Yates T.B."/>
            <person name="Jawdy S."/>
            <person name="Cereghino C."/>
            <person name="Smart L.B."/>
            <person name="Muchero W."/>
        </authorList>
    </citation>
    <scope>NUCLEOTIDE SEQUENCE [LARGE SCALE GENOMIC DNA]</scope>
    <source>
        <tissue evidence="4">Shoot tip</tissue>
    </source>
</reference>
<evidence type="ECO:0000256" key="3">
    <source>
        <dbReference type="ARBA" id="ARBA00022737"/>
    </source>
</evidence>
<comment type="similarity">
    <text evidence="1">Belongs to the RLP family.</text>
</comment>
<dbReference type="InterPro" id="IPR001611">
    <property type="entry name" value="Leu-rich_rpt"/>
</dbReference>
<dbReference type="Pfam" id="PF00560">
    <property type="entry name" value="LRR_1"/>
    <property type="match status" value="3"/>
</dbReference>
<dbReference type="SUPFAM" id="SSF52058">
    <property type="entry name" value="L domain-like"/>
    <property type="match status" value="1"/>
</dbReference>
<dbReference type="EMBL" id="JAPFFJ010000013">
    <property type="protein sequence ID" value="KAJ6414164.1"/>
    <property type="molecule type" value="Genomic_DNA"/>
</dbReference>
<keyword evidence="2" id="KW-0433">Leucine-rich repeat</keyword>
<dbReference type="InterPro" id="IPR051502">
    <property type="entry name" value="RLP_Defense_Trigger"/>
</dbReference>
<proteinExistence type="inferred from homology"/>
<sequence length="271" mass="30338">MFLSLSNSISKAINSDVPNFLYSQYDLRSLNLSSSNFGGMFPSWLLENNTRLAILHLRQNSFVGPLKLPHHPILKMGFLDISNNNISGQVPRNICSVFPYLLRFVMAMNGLTGSIPSCFGNMSFPPIVLDLSHNLFSIAKPEQLQGSEYVKLSNNNLGGEISPSIFNSSFLRYLYLDGNKFTGHENLDKAIGAGSETTAYAYLWHMSYENGLLARKINDVGGDLEEINTEETVKFTTKRRPSCMLENSDQEVNNDLEYNLSSINLVDVIFK</sequence>